<evidence type="ECO:0000313" key="2">
    <source>
        <dbReference type="EMBL" id="KAG7323911.1"/>
    </source>
</evidence>
<dbReference type="AlphaFoldDB" id="A0A9D3NJS4"/>
<gene>
    <name evidence="2" type="ORF">KOW79_011927</name>
</gene>
<evidence type="ECO:0000256" key="1">
    <source>
        <dbReference type="SAM" id="Coils"/>
    </source>
</evidence>
<evidence type="ECO:0000313" key="3">
    <source>
        <dbReference type="Proteomes" id="UP000824219"/>
    </source>
</evidence>
<comment type="caution">
    <text evidence="2">The sequence shown here is derived from an EMBL/GenBank/DDBJ whole genome shotgun (WGS) entry which is preliminary data.</text>
</comment>
<proteinExistence type="predicted"/>
<feature type="coiled-coil region" evidence="1">
    <location>
        <begin position="81"/>
        <end position="108"/>
    </location>
</feature>
<name>A0A9D3NJS4_9TELE</name>
<keyword evidence="1" id="KW-0175">Coiled coil</keyword>
<keyword evidence="3" id="KW-1185">Reference proteome</keyword>
<accession>A0A9D3NJS4</accession>
<reference evidence="2 3" key="1">
    <citation type="submission" date="2021-06" db="EMBL/GenBank/DDBJ databases">
        <title>Chromosome-level genome assembly of the red-tail catfish (Hemibagrus wyckioides).</title>
        <authorList>
            <person name="Shao F."/>
        </authorList>
    </citation>
    <scope>NUCLEOTIDE SEQUENCE [LARGE SCALE GENOMIC DNA]</scope>
    <source>
        <strain evidence="2">EC202008001</strain>
        <tissue evidence="2">Blood</tissue>
    </source>
</reference>
<organism evidence="2 3">
    <name type="scientific">Hemibagrus wyckioides</name>
    <dbReference type="NCBI Taxonomy" id="337641"/>
    <lineage>
        <taxon>Eukaryota</taxon>
        <taxon>Metazoa</taxon>
        <taxon>Chordata</taxon>
        <taxon>Craniata</taxon>
        <taxon>Vertebrata</taxon>
        <taxon>Euteleostomi</taxon>
        <taxon>Actinopterygii</taxon>
        <taxon>Neopterygii</taxon>
        <taxon>Teleostei</taxon>
        <taxon>Ostariophysi</taxon>
        <taxon>Siluriformes</taxon>
        <taxon>Bagridae</taxon>
        <taxon>Hemibagrus</taxon>
    </lineage>
</organism>
<dbReference type="EMBL" id="JAHKSW010000014">
    <property type="protein sequence ID" value="KAG7323911.1"/>
    <property type="molecule type" value="Genomic_DNA"/>
</dbReference>
<protein>
    <submittedName>
        <fullName evidence="2">Uncharacterized protein</fullName>
    </submittedName>
</protein>
<dbReference type="Proteomes" id="UP000824219">
    <property type="component" value="Linkage Group LG14"/>
</dbReference>
<sequence>MQVFSGILHCDPLQCLITPALTVVLHREKKRARTRPPAKENISSTIPDGLTCGVRVAQQDCDPVCEQATEPVLLPVTKIPQDQMTASLSEAEETITQLEEEKFNLTDQEYERDQEAHRLLKSEYEEMIETLKISGKLLKDWSSGSPPGHMKLDYGLELR</sequence>